<dbReference type="Gene3D" id="3.30.420.10">
    <property type="entry name" value="Ribonuclease H-like superfamily/Ribonuclease H"/>
    <property type="match status" value="1"/>
</dbReference>
<name>A0AAE0VAE4_9TELE</name>
<dbReference type="SUPFAM" id="SSF53098">
    <property type="entry name" value="Ribonuclease H-like"/>
    <property type="match status" value="1"/>
</dbReference>
<evidence type="ECO:0000313" key="4">
    <source>
        <dbReference type="Proteomes" id="UP001274896"/>
    </source>
</evidence>
<dbReference type="AlphaFoldDB" id="A0AAE0VAE4"/>
<evidence type="ECO:0000259" key="2">
    <source>
        <dbReference type="Pfam" id="PF17921"/>
    </source>
</evidence>
<dbReference type="InterPro" id="IPR036397">
    <property type="entry name" value="RNaseH_sf"/>
</dbReference>
<gene>
    <name evidence="3" type="ORF">QTP70_015944</name>
</gene>
<keyword evidence="4" id="KW-1185">Reference proteome</keyword>
<dbReference type="GO" id="GO:0003676">
    <property type="term" value="F:nucleic acid binding"/>
    <property type="evidence" value="ECO:0007669"/>
    <property type="project" value="InterPro"/>
</dbReference>
<dbReference type="Proteomes" id="UP001274896">
    <property type="component" value="Unassembled WGS sequence"/>
</dbReference>
<sequence>MPEEPELILPPDLFVCPITWSLDDDIRAATEEEPTLPGGPVGKAYVPTSLHLSLLDSVHASLGSGHPGRQRTLSLLKERYWWPNMAEDVTSFVRGCSVCAMVSTSCRLPEDHFSKACKLIPLKGLPTALETAEALFSNIFRHFGILEYIMSARGPQFISRVWRGFFKLLGMSLQLRN</sequence>
<dbReference type="PANTHER" id="PTHR37984:SF15">
    <property type="entry name" value="INTEGRASE CATALYTIC DOMAIN-CONTAINING PROTEIN"/>
    <property type="match status" value="1"/>
</dbReference>
<evidence type="ECO:0000256" key="1">
    <source>
        <dbReference type="ARBA" id="ARBA00039658"/>
    </source>
</evidence>
<protein>
    <recommendedName>
        <fullName evidence="1">Gypsy retrotransposon integrase-like protein 1</fullName>
    </recommendedName>
</protein>
<dbReference type="PANTHER" id="PTHR37984">
    <property type="entry name" value="PROTEIN CBG26694"/>
    <property type="match status" value="1"/>
</dbReference>
<evidence type="ECO:0000313" key="3">
    <source>
        <dbReference type="EMBL" id="KAK3548629.1"/>
    </source>
</evidence>
<reference evidence="3" key="1">
    <citation type="submission" date="2023-06" db="EMBL/GenBank/DDBJ databases">
        <title>Male Hemibagrus guttatus genome.</title>
        <authorList>
            <person name="Bian C."/>
        </authorList>
    </citation>
    <scope>NUCLEOTIDE SEQUENCE</scope>
    <source>
        <strain evidence="3">Male_cb2023</strain>
        <tissue evidence="3">Muscle</tissue>
    </source>
</reference>
<organism evidence="3 4">
    <name type="scientific">Hemibagrus guttatus</name>
    <dbReference type="NCBI Taxonomy" id="175788"/>
    <lineage>
        <taxon>Eukaryota</taxon>
        <taxon>Metazoa</taxon>
        <taxon>Chordata</taxon>
        <taxon>Craniata</taxon>
        <taxon>Vertebrata</taxon>
        <taxon>Euteleostomi</taxon>
        <taxon>Actinopterygii</taxon>
        <taxon>Neopterygii</taxon>
        <taxon>Teleostei</taxon>
        <taxon>Ostariophysi</taxon>
        <taxon>Siluriformes</taxon>
        <taxon>Bagridae</taxon>
        <taxon>Hemibagrus</taxon>
    </lineage>
</organism>
<dbReference type="EMBL" id="JAUCMX010000004">
    <property type="protein sequence ID" value="KAK3548629.1"/>
    <property type="molecule type" value="Genomic_DNA"/>
</dbReference>
<comment type="caution">
    <text evidence="3">The sequence shown here is derived from an EMBL/GenBank/DDBJ whole genome shotgun (WGS) entry which is preliminary data.</text>
</comment>
<accession>A0AAE0VAE4</accession>
<feature type="domain" description="Integrase zinc-binding" evidence="2">
    <location>
        <begin position="46"/>
        <end position="103"/>
    </location>
</feature>
<dbReference type="InterPro" id="IPR012337">
    <property type="entry name" value="RNaseH-like_sf"/>
</dbReference>
<proteinExistence type="predicted"/>
<dbReference type="Pfam" id="PF17921">
    <property type="entry name" value="Integrase_H2C2"/>
    <property type="match status" value="1"/>
</dbReference>
<dbReference type="FunFam" id="1.10.340.70:FF:000001">
    <property type="entry name" value="Retrovirus-related Pol polyprotein from transposon gypsy-like Protein"/>
    <property type="match status" value="1"/>
</dbReference>
<dbReference type="InterPro" id="IPR050951">
    <property type="entry name" value="Retrovirus_Pol_polyprotein"/>
</dbReference>
<dbReference type="Gene3D" id="1.10.340.70">
    <property type="match status" value="1"/>
</dbReference>
<dbReference type="InterPro" id="IPR041588">
    <property type="entry name" value="Integrase_H2C2"/>
</dbReference>